<feature type="chain" id="PRO_5015116500" evidence="2">
    <location>
        <begin position="21"/>
        <end position="63"/>
    </location>
</feature>
<protein>
    <submittedName>
        <fullName evidence="3">Uncharacterized protein</fullName>
    </submittedName>
</protein>
<keyword evidence="4" id="KW-1185">Reference proteome</keyword>
<keyword evidence="1" id="KW-1133">Transmembrane helix</keyword>
<dbReference type="Proteomes" id="UP000238479">
    <property type="component" value="Chromosome 7"/>
</dbReference>
<dbReference type="Gramene" id="PRQ16948">
    <property type="protein sequence ID" value="PRQ16948"/>
    <property type="gene ID" value="RchiOBHm_Chr7g0189751"/>
</dbReference>
<sequence>MTWALFFGPALLFPFHLVWAGMCFWCQDTLKTVVPSSDRVGLGKFYYFLLFLSAVRLGFSFVG</sequence>
<organism evidence="3 4">
    <name type="scientific">Rosa chinensis</name>
    <name type="common">China rose</name>
    <dbReference type="NCBI Taxonomy" id="74649"/>
    <lineage>
        <taxon>Eukaryota</taxon>
        <taxon>Viridiplantae</taxon>
        <taxon>Streptophyta</taxon>
        <taxon>Embryophyta</taxon>
        <taxon>Tracheophyta</taxon>
        <taxon>Spermatophyta</taxon>
        <taxon>Magnoliopsida</taxon>
        <taxon>eudicotyledons</taxon>
        <taxon>Gunneridae</taxon>
        <taxon>Pentapetalae</taxon>
        <taxon>rosids</taxon>
        <taxon>fabids</taxon>
        <taxon>Rosales</taxon>
        <taxon>Rosaceae</taxon>
        <taxon>Rosoideae</taxon>
        <taxon>Rosoideae incertae sedis</taxon>
        <taxon>Rosa</taxon>
    </lineage>
</organism>
<keyword evidence="2" id="KW-0732">Signal</keyword>
<gene>
    <name evidence="3" type="ORF">RchiOBHm_Chr7g0189751</name>
</gene>
<evidence type="ECO:0000256" key="2">
    <source>
        <dbReference type="SAM" id="SignalP"/>
    </source>
</evidence>
<feature type="transmembrane region" description="Helical" evidence="1">
    <location>
        <begin position="44"/>
        <end position="62"/>
    </location>
</feature>
<name>A0A2P6P4U3_ROSCH</name>
<feature type="signal peptide" evidence="2">
    <location>
        <begin position="1"/>
        <end position="20"/>
    </location>
</feature>
<keyword evidence="1" id="KW-0472">Membrane</keyword>
<evidence type="ECO:0000313" key="4">
    <source>
        <dbReference type="Proteomes" id="UP000238479"/>
    </source>
</evidence>
<evidence type="ECO:0000256" key="1">
    <source>
        <dbReference type="SAM" id="Phobius"/>
    </source>
</evidence>
<dbReference type="AlphaFoldDB" id="A0A2P6P4U3"/>
<keyword evidence="1" id="KW-0812">Transmembrane</keyword>
<accession>A0A2P6P4U3</accession>
<dbReference type="EMBL" id="PDCK01000045">
    <property type="protein sequence ID" value="PRQ16948.1"/>
    <property type="molecule type" value="Genomic_DNA"/>
</dbReference>
<proteinExistence type="predicted"/>
<evidence type="ECO:0000313" key="3">
    <source>
        <dbReference type="EMBL" id="PRQ16948.1"/>
    </source>
</evidence>
<comment type="caution">
    <text evidence="3">The sequence shown here is derived from an EMBL/GenBank/DDBJ whole genome shotgun (WGS) entry which is preliminary data.</text>
</comment>
<reference evidence="3 4" key="1">
    <citation type="journal article" date="2018" name="Nat. Genet.">
        <title>The Rosa genome provides new insights in the design of modern roses.</title>
        <authorList>
            <person name="Bendahmane M."/>
        </authorList>
    </citation>
    <scope>NUCLEOTIDE SEQUENCE [LARGE SCALE GENOMIC DNA]</scope>
    <source>
        <strain evidence="4">cv. Old Blush</strain>
    </source>
</reference>